<dbReference type="EMBL" id="JARQWQ010000019">
    <property type="protein sequence ID" value="KAK2565644.1"/>
    <property type="molecule type" value="Genomic_DNA"/>
</dbReference>
<evidence type="ECO:0000313" key="2">
    <source>
        <dbReference type="Proteomes" id="UP001249851"/>
    </source>
</evidence>
<proteinExistence type="predicted"/>
<protein>
    <submittedName>
        <fullName evidence="1">Uncharacterized protein</fullName>
    </submittedName>
</protein>
<dbReference type="Proteomes" id="UP001249851">
    <property type="component" value="Unassembled WGS sequence"/>
</dbReference>
<accession>A0AAD9QQS5</accession>
<reference evidence="1" key="2">
    <citation type="journal article" date="2023" name="Science">
        <title>Genomic signatures of disease resistance in endangered staghorn corals.</title>
        <authorList>
            <person name="Vollmer S.V."/>
            <person name="Selwyn J.D."/>
            <person name="Despard B.A."/>
            <person name="Roesel C.L."/>
        </authorList>
    </citation>
    <scope>NUCLEOTIDE SEQUENCE</scope>
    <source>
        <strain evidence="1">K2</strain>
    </source>
</reference>
<comment type="caution">
    <text evidence="1">The sequence shown here is derived from an EMBL/GenBank/DDBJ whole genome shotgun (WGS) entry which is preliminary data.</text>
</comment>
<evidence type="ECO:0000313" key="1">
    <source>
        <dbReference type="EMBL" id="KAK2565644.1"/>
    </source>
</evidence>
<name>A0AAD9QQS5_ACRCE</name>
<sequence length="148" mass="16085">MLALVTLVSKLELVRKKSKRQCISEFLLPPAKSLRIRMETPNQVDVLTEVQPVVVGAASRNPLCIVSGFSDFAKGVYSGVVDGITDETASVISFIGKAMLESFPNGPGEALAQIWDYCPGGVDATVLRVMRQIQRTSWNICSLVTLKT</sequence>
<dbReference type="AlphaFoldDB" id="A0AAD9QQS5"/>
<gene>
    <name evidence="1" type="ORF">P5673_010787</name>
</gene>
<reference evidence="1" key="1">
    <citation type="journal article" date="2023" name="G3 (Bethesda)">
        <title>Whole genome assembly and annotation of the endangered Caribbean coral Acropora cervicornis.</title>
        <authorList>
            <person name="Selwyn J.D."/>
            <person name="Vollmer S.V."/>
        </authorList>
    </citation>
    <scope>NUCLEOTIDE SEQUENCE</scope>
    <source>
        <strain evidence="1">K2</strain>
    </source>
</reference>
<organism evidence="1 2">
    <name type="scientific">Acropora cervicornis</name>
    <name type="common">Staghorn coral</name>
    <dbReference type="NCBI Taxonomy" id="6130"/>
    <lineage>
        <taxon>Eukaryota</taxon>
        <taxon>Metazoa</taxon>
        <taxon>Cnidaria</taxon>
        <taxon>Anthozoa</taxon>
        <taxon>Hexacorallia</taxon>
        <taxon>Scleractinia</taxon>
        <taxon>Astrocoeniina</taxon>
        <taxon>Acroporidae</taxon>
        <taxon>Acropora</taxon>
    </lineage>
</organism>
<keyword evidence="2" id="KW-1185">Reference proteome</keyword>